<evidence type="ECO:0000256" key="8">
    <source>
        <dbReference type="SAM" id="MobiDB-lite"/>
    </source>
</evidence>
<dbReference type="GO" id="GO:0016485">
    <property type="term" value="P:protein processing"/>
    <property type="evidence" value="ECO:0007669"/>
    <property type="project" value="TreeGrafter"/>
</dbReference>
<keyword evidence="3" id="KW-0645">Protease</keyword>
<keyword evidence="13" id="KW-1185">Reference proteome</keyword>
<evidence type="ECO:0000256" key="4">
    <source>
        <dbReference type="ARBA" id="ARBA00022723"/>
    </source>
</evidence>
<dbReference type="Proteomes" id="UP000280296">
    <property type="component" value="Unassembled WGS sequence"/>
</dbReference>
<keyword evidence="9" id="KW-0732">Signal</keyword>
<dbReference type="PANTHER" id="PTHR11733">
    <property type="entry name" value="ZINC METALLOPROTEASE FAMILY M13 NEPRILYSIN-RELATED"/>
    <property type="match status" value="1"/>
</dbReference>
<proteinExistence type="inferred from homology"/>
<feature type="region of interest" description="Disordered" evidence="8">
    <location>
        <begin position="24"/>
        <end position="48"/>
    </location>
</feature>
<dbReference type="InterPro" id="IPR024079">
    <property type="entry name" value="MetalloPept_cat_dom_sf"/>
</dbReference>
<feature type="chain" id="PRO_5019031905" evidence="9">
    <location>
        <begin position="24"/>
        <end position="684"/>
    </location>
</feature>
<protein>
    <submittedName>
        <fullName evidence="12">Peptidase M13</fullName>
    </submittedName>
</protein>
<reference evidence="12 13" key="1">
    <citation type="submission" date="2018-12" db="EMBL/GenBank/DDBJ databases">
        <authorList>
            <person name="Toschakov S.V."/>
        </authorList>
    </citation>
    <scope>NUCLEOTIDE SEQUENCE [LARGE SCALE GENOMIC DNA]</scope>
    <source>
        <strain evidence="12 13">GM2012</strain>
    </source>
</reference>
<evidence type="ECO:0000256" key="2">
    <source>
        <dbReference type="ARBA" id="ARBA00007357"/>
    </source>
</evidence>
<evidence type="ECO:0000256" key="9">
    <source>
        <dbReference type="SAM" id="SignalP"/>
    </source>
</evidence>
<dbReference type="EMBL" id="RYZH01000008">
    <property type="protein sequence ID" value="RUL88688.1"/>
    <property type="molecule type" value="Genomic_DNA"/>
</dbReference>
<evidence type="ECO:0000256" key="3">
    <source>
        <dbReference type="ARBA" id="ARBA00022670"/>
    </source>
</evidence>
<dbReference type="PRINTS" id="PR00786">
    <property type="entry name" value="NEPRILYSIN"/>
</dbReference>
<dbReference type="Pfam" id="PF05649">
    <property type="entry name" value="Peptidase_M13_N"/>
    <property type="match status" value="1"/>
</dbReference>
<accession>A0A432MNN8</accession>
<sequence>MSFLIRGALAASLLAFPALGLRAEPPADPETTSDSLRSGIDLSHADPSVRPQDDLFRHVNGSWLDTAEIPADRAVDGSFYTLRDEAEAHLRAIIERAASADAEPGSEAQKVGDLFASFMDEQRIEALGLDPIRDELAMVDAIGSKDDFIRALGELGRLGVDGLFGGYVDTDAKQSDRYALNLFQGGLGLPDESYYRDETFAKVRDAYVDHIARMFELAGIAEPRAKAEQVMELETTLSRHHWDRVRSRDATLTYNKKDLDALAELSPGFDWPRFFDSYGAGGVTEVIVAQPSYFEAMAGLLDEIPLDRWKTWLSWNVLSRFAPYLSAPFVAEDFSFYGTVLTGAEENRPRWKRGVQAVEVALGEAVGKLYVEEHFPPEAKARMRELVANLIEAYRQGISGLDWMGEETKRKALEKLATFNPKIGYPDSWRDYSALEIRPDDLVGNMQRATAFEVDRNLAKLGSPVDRGEWFMTPQTVNAYYNPGMNEIVFPAAILRPPFFNMEADDAVNYGAIGAVIGHEIGHGFDDQGSKYDGAGNMNNWWTDADREEFEARAEKLIEQYNGFSPAQLPDQHVNGALTIGENIGDLGGLTIAHRAYRLSLGGEEPPVIDGLTGDQRFFMGWAQVWRTKYRDAELSRRLATDPHSPAEFRCNGVLRNMPEFHEAFGVKEGDALYLPPEERVKIW</sequence>
<evidence type="ECO:0000256" key="5">
    <source>
        <dbReference type="ARBA" id="ARBA00022801"/>
    </source>
</evidence>
<evidence type="ECO:0000259" key="11">
    <source>
        <dbReference type="Pfam" id="PF05649"/>
    </source>
</evidence>
<dbReference type="GO" id="GO:0005886">
    <property type="term" value="C:plasma membrane"/>
    <property type="evidence" value="ECO:0007669"/>
    <property type="project" value="TreeGrafter"/>
</dbReference>
<dbReference type="AlphaFoldDB" id="A0A432MNN8"/>
<comment type="caution">
    <text evidence="12">The sequence shown here is derived from an EMBL/GenBank/DDBJ whole genome shotgun (WGS) entry which is preliminary data.</text>
</comment>
<dbReference type="InterPro" id="IPR042089">
    <property type="entry name" value="Peptidase_M13_dom_2"/>
</dbReference>
<evidence type="ECO:0000256" key="7">
    <source>
        <dbReference type="ARBA" id="ARBA00023049"/>
    </source>
</evidence>
<feature type="signal peptide" evidence="9">
    <location>
        <begin position="1"/>
        <end position="23"/>
    </location>
</feature>
<dbReference type="PROSITE" id="PS51885">
    <property type="entry name" value="NEPRILYSIN"/>
    <property type="match status" value="1"/>
</dbReference>
<reference evidence="12 13" key="2">
    <citation type="submission" date="2019-01" db="EMBL/GenBank/DDBJ databases">
        <title>Tautonia sociabilis, a novel thermotolerant planctomycete of Isosphaeraceae family, isolated from a 4000 m deep subterranean habitat.</title>
        <authorList>
            <person name="Kovaleva O.L."/>
            <person name="Elcheninov A.G."/>
            <person name="Van Heerden E."/>
            <person name="Toshchakov S.V."/>
            <person name="Novikov A."/>
            <person name="Bonch-Osmolovskaya E.A."/>
            <person name="Kublanov I.V."/>
        </authorList>
    </citation>
    <scope>NUCLEOTIDE SEQUENCE [LARGE SCALE GENOMIC DNA]</scope>
    <source>
        <strain evidence="12 13">GM2012</strain>
    </source>
</reference>
<gene>
    <name evidence="12" type="ORF">TsocGM_06005</name>
</gene>
<dbReference type="SUPFAM" id="SSF55486">
    <property type="entry name" value="Metalloproteases ('zincins'), catalytic domain"/>
    <property type="match status" value="1"/>
</dbReference>
<dbReference type="InterPro" id="IPR000718">
    <property type="entry name" value="Peptidase_M13"/>
</dbReference>
<dbReference type="InterPro" id="IPR008753">
    <property type="entry name" value="Peptidase_M13_N"/>
</dbReference>
<evidence type="ECO:0000313" key="13">
    <source>
        <dbReference type="Proteomes" id="UP000280296"/>
    </source>
</evidence>
<dbReference type="PANTHER" id="PTHR11733:SF167">
    <property type="entry name" value="FI17812P1-RELATED"/>
    <property type="match status" value="1"/>
</dbReference>
<keyword evidence="5" id="KW-0378">Hydrolase</keyword>
<dbReference type="Pfam" id="PF01431">
    <property type="entry name" value="Peptidase_M13"/>
    <property type="match status" value="1"/>
</dbReference>
<evidence type="ECO:0000256" key="1">
    <source>
        <dbReference type="ARBA" id="ARBA00001947"/>
    </source>
</evidence>
<dbReference type="RefSeq" id="WP_126724395.1">
    <property type="nucleotide sequence ID" value="NZ_RYZH01000008.1"/>
</dbReference>
<feature type="domain" description="Peptidase M13 N-terminal" evidence="11">
    <location>
        <begin position="51"/>
        <end position="426"/>
    </location>
</feature>
<evidence type="ECO:0000313" key="12">
    <source>
        <dbReference type="EMBL" id="RUL88688.1"/>
    </source>
</evidence>
<feature type="domain" description="Peptidase M13 C-terminal" evidence="10">
    <location>
        <begin position="478"/>
        <end position="681"/>
    </location>
</feature>
<organism evidence="12 13">
    <name type="scientific">Tautonia sociabilis</name>
    <dbReference type="NCBI Taxonomy" id="2080755"/>
    <lineage>
        <taxon>Bacteria</taxon>
        <taxon>Pseudomonadati</taxon>
        <taxon>Planctomycetota</taxon>
        <taxon>Planctomycetia</taxon>
        <taxon>Isosphaerales</taxon>
        <taxon>Isosphaeraceae</taxon>
        <taxon>Tautonia</taxon>
    </lineage>
</organism>
<evidence type="ECO:0000259" key="10">
    <source>
        <dbReference type="Pfam" id="PF01431"/>
    </source>
</evidence>
<dbReference type="CDD" id="cd08662">
    <property type="entry name" value="M13"/>
    <property type="match status" value="1"/>
</dbReference>
<dbReference type="GO" id="GO:0046872">
    <property type="term" value="F:metal ion binding"/>
    <property type="evidence" value="ECO:0007669"/>
    <property type="project" value="UniProtKB-KW"/>
</dbReference>
<comment type="similarity">
    <text evidence="2">Belongs to the peptidase M13 family.</text>
</comment>
<dbReference type="Gene3D" id="1.10.1380.10">
    <property type="entry name" value="Neutral endopeptidase , domain2"/>
    <property type="match status" value="1"/>
</dbReference>
<keyword evidence="4" id="KW-0479">Metal-binding</keyword>
<evidence type="ECO:0000256" key="6">
    <source>
        <dbReference type="ARBA" id="ARBA00022833"/>
    </source>
</evidence>
<dbReference type="OrthoDB" id="9775677at2"/>
<dbReference type="Gene3D" id="3.40.390.10">
    <property type="entry name" value="Collagenase (Catalytic Domain)"/>
    <property type="match status" value="1"/>
</dbReference>
<keyword evidence="6" id="KW-0862">Zinc</keyword>
<keyword evidence="7" id="KW-0482">Metalloprotease</keyword>
<name>A0A432MNN8_9BACT</name>
<dbReference type="InterPro" id="IPR018497">
    <property type="entry name" value="Peptidase_M13_C"/>
</dbReference>
<dbReference type="GO" id="GO:0004222">
    <property type="term" value="F:metalloendopeptidase activity"/>
    <property type="evidence" value="ECO:0007669"/>
    <property type="project" value="InterPro"/>
</dbReference>
<comment type="cofactor">
    <cofactor evidence="1">
        <name>Zn(2+)</name>
        <dbReference type="ChEBI" id="CHEBI:29105"/>
    </cofactor>
</comment>